<dbReference type="RefSeq" id="WP_267565650.1">
    <property type="nucleotide sequence ID" value="NZ_JAPNTZ010000009.1"/>
</dbReference>
<keyword evidence="4 8" id="KW-0812">Transmembrane</keyword>
<evidence type="ECO:0000256" key="7">
    <source>
        <dbReference type="ARBA" id="ARBA00024033"/>
    </source>
</evidence>
<name>A0ABT4B452_9ACTN</name>
<sequence length="401" mass="41332">MRTSRSVVVGLGGLAALWAVGWSLRVYGSEALAAVGAQPSDRPPITDVLLTPAASLPLTVAAWLLALAGLAALVLAAFALAGPVARRYGRTRGPVALAAAALALVAEPVRATLGAGHLDVLLFGLIVADVVALRRAAWARRRAAWWPDPAAARPQGLRRAWSTGAWGGAGIGVATALAVGPALFILYLLVTRQWRPAMIALGTATTLTLGGLLVEPRGFALSIDHAGSIGDPANQSLAGLLARLYDSSSTPVLVWLSFAALLLAVGLIRARGAHADGDEITAFTLVGLTGAAIAPVTTGHGLVWVLPAVLILADAAARSRIGRRPRPRRFTGAGYAAAALGTYLIFVSPLQWTVGWNAYGLAVIVLMNALPWRPAVAPARTPVRRPAVPARVPAIPGPRGS</sequence>
<evidence type="ECO:0000256" key="4">
    <source>
        <dbReference type="ARBA" id="ARBA00022692"/>
    </source>
</evidence>
<organism evidence="9 10">
    <name type="scientific">Paractinoplanes pyxinae</name>
    <dbReference type="NCBI Taxonomy" id="2997416"/>
    <lineage>
        <taxon>Bacteria</taxon>
        <taxon>Bacillati</taxon>
        <taxon>Actinomycetota</taxon>
        <taxon>Actinomycetes</taxon>
        <taxon>Micromonosporales</taxon>
        <taxon>Micromonosporaceae</taxon>
        <taxon>Paractinoplanes</taxon>
    </lineage>
</organism>
<comment type="subcellular location">
    <subcellularLocation>
        <location evidence="1">Cell membrane</location>
        <topology evidence="1">Multi-pass membrane protein</topology>
    </subcellularLocation>
</comment>
<dbReference type="Pfam" id="PF09594">
    <property type="entry name" value="GT87"/>
    <property type="match status" value="1"/>
</dbReference>
<proteinExistence type="inferred from homology"/>
<feature type="transmembrane region" description="Helical" evidence="8">
    <location>
        <begin position="333"/>
        <end position="352"/>
    </location>
</feature>
<keyword evidence="5 8" id="KW-1133">Transmembrane helix</keyword>
<evidence type="ECO:0000313" key="10">
    <source>
        <dbReference type="Proteomes" id="UP001151002"/>
    </source>
</evidence>
<feature type="transmembrane region" description="Helical" evidence="8">
    <location>
        <begin position="252"/>
        <end position="270"/>
    </location>
</feature>
<feature type="transmembrane region" description="Helical" evidence="8">
    <location>
        <begin position="60"/>
        <end position="81"/>
    </location>
</feature>
<evidence type="ECO:0000256" key="8">
    <source>
        <dbReference type="SAM" id="Phobius"/>
    </source>
</evidence>
<dbReference type="Proteomes" id="UP001151002">
    <property type="component" value="Unassembled WGS sequence"/>
</dbReference>
<evidence type="ECO:0000256" key="2">
    <source>
        <dbReference type="ARBA" id="ARBA00022475"/>
    </source>
</evidence>
<keyword evidence="6 8" id="KW-0472">Membrane</keyword>
<evidence type="ECO:0000256" key="5">
    <source>
        <dbReference type="ARBA" id="ARBA00022989"/>
    </source>
</evidence>
<gene>
    <name evidence="9" type="ORF">OWR29_24960</name>
</gene>
<evidence type="ECO:0000313" key="9">
    <source>
        <dbReference type="EMBL" id="MCY1141261.1"/>
    </source>
</evidence>
<dbReference type="InterPro" id="IPR018584">
    <property type="entry name" value="GT87"/>
</dbReference>
<evidence type="ECO:0000256" key="6">
    <source>
        <dbReference type="ARBA" id="ARBA00023136"/>
    </source>
</evidence>
<evidence type="ECO:0000256" key="3">
    <source>
        <dbReference type="ARBA" id="ARBA00022679"/>
    </source>
</evidence>
<keyword evidence="10" id="KW-1185">Reference proteome</keyword>
<comment type="caution">
    <text evidence="9">The sequence shown here is derived from an EMBL/GenBank/DDBJ whole genome shotgun (WGS) entry which is preliminary data.</text>
</comment>
<protein>
    <submittedName>
        <fullName evidence="9">Glycosyltransferase family 87 protein</fullName>
    </submittedName>
</protein>
<dbReference type="EMBL" id="JAPNTZ010000009">
    <property type="protein sequence ID" value="MCY1141261.1"/>
    <property type="molecule type" value="Genomic_DNA"/>
</dbReference>
<reference evidence="9" key="1">
    <citation type="submission" date="2022-11" db="EMBL/GenBank/DDBJ databases">
        <authorList>
            <person name="Somphong A."/>
            <person name="Phongsopitanun W."/>
        </authorList>
    </citation>
    <scope>NUCLEOTIDE SEQUENCE</scope>
    <source>
        <strain evidence="9">Pm04-4</strain>
    </source>
</reference>
<feature type="transmembrane region" description="Helical" evidence="8">
    <location>
        <begin position="282"/>
        <end position="312"/>
    </location>
</feature>
<accession>A0ABT4B452</accession>
<keyword evidence="2" id="KW-1003">Cell membrane</keyword>
<feature type="transmembrane region" description="Helical" evidence="8">
    <location>
        <begin position="165"/>
        <end position="190"/>
    </location>
</feature>
<feature type="transmembrane region" description="Helical" evidence="8">
    <location>
        <begin position="93"/>
        <end position="109"/>
    </location>
</feature>
<evidence type="ECO:0000256" key="1">
    <source>
        <dbReference type="ARBA" id="ARBA00004651"/>
    </source>
</evidence>
<comment type="similarity">
    <text evidence="7">Belongs to the glycosyltransferase 87 family.</text>
</comment>
<keyword evidence="3" id="KW-0808">Transferase</keyword>